<keyword evidence="3" id="KW-1185">Reference proteome</keyword>
<evidence type="ECO:0008006" key="4">
    <source>
        <dbReference type="Google" id="ProtNLM"/>
    </source>
</evidence>
<evidence type="ECO:0000256" key="1">
    <source>
        <dbReference type="SAM" id="SignalP"/>
    </source>
</evidence>
<protein>
    <recommendedName>
        <fullName evidence="4">Secreted protein</fullName>
    </recommendedName>
</protein>
<accession>A0AA39QGA7</accession>
<evidence type="ECO:0000313" key="2">
    <source>
        <dbReference type="EMBL" id="KAK0502360.1"/>
    </source>
</evidence>
<feature type="signal peptide" evidence="1">
    <location>
        <begin position="1"/>
        <end position="20"/>
    </location>
</feature>
<dbReference type="EMBL" id="JAUEPU010000005">
    <property type="protein sequence ID" value="KAK0502360.1"/>
    <property type="molecule type" value="Genomic_DNA"/>
</dbReference>
<dbReference type="AlphaFoldDB" id="A0AA39QGA7"/>
<gene>
    <name evidence="2" type="ORF">EDD18DRAFT_1140453</name>
</gene>
<organism evidence="2 3">
    <name type="scientific">Armillaria luteobubalina</name>
    <dbReference type="NCBI Taxonomy" id="153913"/>
    <lineage>
        <taxon>Eukaryota</taxon>
        <taxon>Fungi</taxon>
        <taxon>Dikarya</taxon>
        <taxon>Basidiomycota</taxon>
        <taxon>Agaricomycotina</taxon>
        <taxon>Agaricomycetes</taxon>
        <taxon>Agaricomycetidae</taxon>
        <taxon>Agaricales</taxon>
        <taxon>Marasmiineae</taxon>
        <taxon>Physalacriaceae</taxon>
        <taxon>Armillaria</taxon>
    </lineage>
</organism>
<keyword evidence="1" id="KW-0732">Signal</keyword>
<proteinExistence type="predicted"/>
<feature type="chain" id="PRO_5041313537" description="Secreted protein" evidence="1">
    <location>
        <begin position="21"/>
        <end position="79"/>
    </location>
</feature>
<sequence length="79" mass="8219">MLVLSLTALVISPGAHISDGSTVSCSLFRVGTLAPLHASRLSTPLCWTVRAQTSRDVDGAALPPQRSLCAFPLTALTSL</sequence>
<feature type="non-terminal residue" evidence="2">
    <location>
        <position position="79"/>
    </location>
</feature>
<reference evidence="2" key="1">
    <citation type="submission" date="2023-06" db="EMBL/GenBank/DDBJ databases">
        <authorList>
            <consortium name="Lawrence Berkeley National Laboratory"/>
            <person name="Ahrendt S."/>
            <person name="Sahu N."/>
            <person name="Indic B."/>
            <person name="Wong-Bajracharya J."/>
            <person name="Merenyi Z."/>
            <person name="Ke H.-M."/>
            <person name="Monk M."/>
            <person name="Kocsube S."/>
            <person name="Drula E."/>
            <person name="Lipzen A."/>
            <person name="Balint B."/>
            <person name="Henrissat B."/>
            <person name="Andreopoulos B."/>
            <person name="Martin F.M."/>
            <person name="Harder C.B."/>
            <person name="Rigling D."/>
            <person name="Ford K.L."/>
            <person name="Foster G.D."/>
            <person name="Pangilinan J."/>
            <person name="Papanicolaou A."/>
            <person name="Barry K."/>
            <person name="LaButti K."/>
            <person name="Viragh M."/>
            <person name="Koriabine M."/>
            <person name="Yan M."/>
            <person name="Riley R."/>
            <person name="Champramary S."/>
            <person name="Plett K.L."/>
            <person name="Tsai I.J."/>
            <person name="Slot J."/>
            <person name="Sipos G."/>
            <person name="Plett J."/>
            <person name="Nagy L.G."/>
            <person name="Grigoriev I.V."/>
        </authorList>
    </citation>
    <scope>NUCLEOTIDE SEQUENCE</scope>
    <source>
        <strain evidence="2">HWK02</strain>
    </source>
</reference>
<name>A0AA39QGA7_9AGAR</name>
<dbReference type="Proteomes" id="UP001175228">
    <property type="component" value="Unassembled WGS sequence"/>
</dbReference>
<evidence type="ECO:0000313" key="3">
    <source>
        <dbReference type="Proteomes" id="UP001175228"/>
    </source>
</evidence>
<comment type="caution">
    <text evidence="2">The sequence shown here is derived from an EMBL/GenBank/DDBJ whole genome shotgun (WGS) entry which is preliminary data.</text>
</comment>